<reference evidence="2 3" key="1">
    <citation type="submission" date="2018-11" db="EMBL/GenBank/DDBJ databases">
        <title>Genome sequence of Saitozyma podzolica DSM 27192.</title>
        <authorList>
            <person name="Aliyu H."/>
            <person name="Gorte O."/>
            <person name="Ochsenreither K."/>
        </authorList>
    </citation>
    <scope>NUCLEOTIDE SEQUENCE [LARGE SCALE GENOMIC DNA]</scope>
    <source>
        <strain evidence="2 3">DSM 27192</strain>
    </source>
</reference>
<proteinExistence type="predicted"/>
<feature type="region of interest" description="Disordered" evidence="1">
    <location>
        <begin position="96"/>
        <end position="146"/>
    </location>
</feature>
<feature type="compositionally biased region" description="Polar residues" evidence="1">
    <location>
        <begin position="187"/>
        <end position="196"/>
    </location>
</feature>
<accession>A0A427YI09</accession>
<protein>
    <submittedName>
        <fullName evidence="2">Uncharacterized protein</fullName>
    </submittedName>
</protein>
<keyword evidence="3" id="KW-1185">Reference proteome</keyword>
<feature type="compositionally biased region" description="Basic and acidic residues" evidence="1">
    <location>
        <begin position="200"/>
        <end position="214"/>
    </location>
</feature>
<feature type="region of interest" description="Disordered" evidence="1">
    <location>
        <begin position="181"/>
        <end position="238"/>
    </location>
</feature>
<dbReference type="AlphaFoldDB" id="A0A427YI09"/>
<evidence type="ECO:0000256" key="1">
    <source>
        <dbReference type="SAM" id="MobiDB-lite"/>
    </source>
</evidence>
<feature type="compositionally biased region" description="Basic and acidic residues" evidence="1">
    <location>
        <begin position="126"/>
        <end position="135"/>
    </location>
</feature>
<gene>
    <name evidence="2" type="ORF">EHS25_009890</name>
</gene>
<dbReference type="EMBL" id="RSCD01000009">
    <property type="protein sequence ID" value="RSH90715.1"/>
    <property type="molecule type" value="Genomic_DNA"/>
</dbReference>
<comment type="caution">
    <text evidence="2">The sequence shown here is derived from an EMBL/GenBank/DDBJ whole genome shotgun (WGS) entry which is preliminary data.</text>
</comment>
<dbReference type="Proteomes" id="UP000279259">
    <property type="component" value="Unassembled WGS sequence"/>
</dbReference>
<feature type="compositionally biased region" description="Basic and acidic residues" evidence="1">
    <location>
        <begin position="105"/>
        <end position="114"/>
    </location>
</feature>
<sequence>MRRTQHVTRRNPPFIGVSLRLLRPMSDEVVPKASEAGAESGWKHWQLIYKTNLLATRQLSANNLKPHYKPKHWVATSILVSLEVTASRMRQIVQFTQPYQRGRHQQPDRERSEVRASPGSVGTKCDGLDHSDDPAARSLVPGTETSHVGLCSGPNPIAVLFLSALQGRIYFSFPSYDAKEEDENEESQLGGSSSVGTEGVRLDDKSQEENVKDQDEQESTIPSQPRSDDRSTRMTRSLSSTQVSSCPYWSFTADAFGSVWAALTLRRGSGGDGSCGATGESLLAPR</sequence>
<name>A0A427YI09_9TREE</name>
<evidence type="ECO:0000313" key="3">
    <source>
        <dbReference type="Proteomes" id="UP000279259"/>
    </source>
</evidence>
<organism evidence="2 3">
    <name type="scientific">Saitozyma podzolica</name>
    <dbReference type="NCBI Taxonomy" id="1890683"/>
    <lineage>
        <taxon>Eukaryota</taxon>
        <taxon>Fungi</taxon>
        <taxon>Dikarya</taxon>
        <taxon>Basidiomycota</taxon>
        <taxon>Agaricomycotina</taxon>
        <taxon>Tremellomycetes</taxon>
        <taxon>Tremellales</taxon>
        <taxon>Trimorphomycetaceae</taxon>
        <taxon>Saitozyma</taxon>
    </lineage>
</organism>
<evidence type="ECO:0000313" key="2">
    <source>
        <dbReference type="EMBL" id="RSH90715.1"/>
    </source>
</evidence>